<evidence type="ECO:0000313" key="13">
    <source>
        <dbReference type="EMBL" id="MCH6265678.1"/>
    </source>
</evidence>
<evidence type="ECO:0000256" key="8">
    <source>
        <dbReference type="ARBA" id="ARBA00022969"/>
    </source>
</evidence>
<dbReference type="SMART" id="SM00387">
    <property type="entry name" value="HATPase_c"/>
    <property type="match status" value="1"/>
</dbReference>
<dbReference type="PANTHER" id="PTHR43065">
    <property type="entry name" value="SENSOR HISTIDINE KINASE"/>
    <property type="match status" value="1"/>
</dbReference>
<dbReference type="EC" id="2.7.13.3" evidence="2"/>
<dbReference type="SUPFAM" id="SSF47384">
    <property type="entry name" value="Homodimeric domain of signal transducing histidine kinase"/>
    <property type="match status" value="1"/>
</dbReference>
<dbReference type="InterPro" id="IPR005467">
    <property type="entry name" value="His_kinase_dom"/>
</dbReference>
<proteinExistence type="predicted"/>
<dbReference type="GO" id="GO:0006355">
    <property type="term" value="P:regulation of DNA-templated transcription"/>
    <property type="evidence" value="ECO:0007669"/>
    <property type="project" value="InterPro"/>
</dbReference>
<evidence type="ECO:0000256" key="2">
    <source>
        <dbReference type="ARBA" id="ARBA00012438"/>
    </source>
</evidence>
<keyword evidence="3" id="KW-0597">Phosphoprotein</keyword>
<evidence type="ECO:0000313" key="14">
    <source>
        <dbReference type="Proteomes" id="UP000677265"/>
    </source>
</evidence>
<dbReference type="SUPFAM" id="SSF55874">
    <property type="entry name" value="ATPase domain of HSP90 chaperone/DNA topoisomerase II/histidine kinase"/>
    <property type="match status" value="1"/>
</dbReference>
<dbReference type="CDD" id="cd00130">
    <property type="entry name" value="PAS"/>
    <property type="match status" value="1"/>
</dbReference>
<evidence type="ECO:0000256" key="9">
    <source>
        <dbReference type="ARBA" id="ARBA00023012"/>
    </source>
</evidence>
<dbReference type="GO" id="GO:0005524">
    <property type="term" value="F:ATP binding"/>
    <property type="evidence" value="ECO:0007669"/>
    <property type="project" value="UniProtKB-KW"/>
</dbReference>
<dbReference type="GO" id="GO:0000155">
    <property type="term" value="F:phosphorelay sensor kinase activity"/>
    <property type="evidence" value="ECO:0007669"/>
    <property type="project" value="InterPro"/>
</dbReference>
<dbReference type="Gene3D" id="1.10.287.130">
    <property type="match status" value="1"/>
</dbReference>
<dbReference type="Pfam" id="PF00512">
    <property type="entry name" value="HisKA"/>
    <property type="match status" value="1"/>
</dbReference>
<keyword evidence="6" id="KW-0418">Kinase</keyword>
<keyword evidence="8" id="KW-0749">Sporulation</keyword>
<feature type="domain" description="PAS" evidence="11">
    <location>
        <begin position="28"/>
        <end position="100"/>
    </location>
</feature>
<dbReference type="InterPro" id="IPR035965">
    <property type="entry name" value="PAS-like_dom_sf"/>
</dbReference>
<name>A0A942SWB9_9BACI</name>
<evidence type="ECO:0000256" key="6">
    <source>
        <dbReference type="ARBA" id="ARBA00022777"/>
    </source>
</evidence>
<dbReference type="SUPFAM" id="SSF55785">
    <property type="entry name" value="PYP-like sensor domain (PAS domain)"/>
    <property type="match status" value="1"/>
</dbReference>
<dbReference type="Proteomes" id="UP000677265">
    <property type="component" value="Unassembled WGS sequence"/>
</dbReference>
<dbReference type="InterPro" id="IPR000014">
    <property type="entry name" value="PAS"/>
</dbReference>
<dbReference type="GO" id="GO:0030435">
    <property type="term" value="P:sporulation resulting in formation of a cellular spore"/>
    <property type="evidence" value="ECO:0007669"/>
    <property type="project" value="UniProtKB-KW"/>
</dbReference>
<dbReference type="PRINTS" id="PR00344">
    <property type="entry name" value="BCTRLSENSOR"/>
</dbReference>
<protein>
    <recommendedName>
        <fullName evidence="2">histidine kinase</fullName>
        <ecNumber evidence="2">2.7.13.3</ecNumber>
    </recommendedName>
</protein>
<evidence type="ECO:0000256" key="3">
    <source>
        <dbReference type="ARBA" id="ARBA00022553"/>
    </source>
</evidence>
<gene>
    <name evidence="13" type="ORF">KHB02_009035</name>
    <name evidence="12" type="ORF">KHB02_06470</name>
</gene>
<dbReference type="NCBIfam" id="TIGR00229">
    <property type="entry name" value="sensory_box"/>
    <property type="match status" value="1"/>
</dbReference>
<comment type="caution">
    <text evidence="12">The sequence shown here is derived from an EMBL/GenBank/DDBJ whole genome shotgun (WGS) entry which is preliminary data.</text>
</comment>
<keyword evidence="4" id="KW-0808">Transferase</keyword>
<dbReference type="InterPro" id="IPR013767">
    <property type="entry name" value="PAS_fold"/>
</dbReference>
<dbReference type="CDD" id="cd00082">
    <property type="entry name" value="HisKA"/>
    <property type="match status" value="1"/>
</dbReference>
<feature type="domain" description="Histidine kinase" evidence="10">
    <location>
        <begin position="163"/>
        <end position="368"/>
    </location>
</feature>
<evidence type="ECO:0000256" key="7">
    <source>
        <dbReference type="ARBA" id="ARBA00022840"/>
    </source>
</evidence>
<dbReference type="InterPro" id="IPR036097">
    <property type="entry name" value="HisK_dim/P_sf"/>
</dbReference>
<dbReference type="InterPro" id="IPR003661">
    <property type="entry name" value="HisK_dim/P_dom"/>
</dbReference>
<accession>A0A942SWB9</accession>
<keyword evidence="7 13" id="KW-0067">ATP-binding</keyword>
<keyword evidence="5" id="KW-0547">Nucleotide-binding</keyword>
<evidence type="ECO:0000259" key="11">
    <source>
        <dbReference type="PROSITE" id="PS50112"/>
    </source>
</evidence>
<evidence type="ECO:0000256" key="1">
    <source>
        <dbReference type="ARBA" id="ARBA00000085"/>
    </source>
</evidence>
<dbReference type="InterPro" id="IPR036890">
    <property type="entry name" value="HATPase_C_sf"/>
</dbReference>
<sequence>MEIKLEQDGTLPSKPDVVFSKNAKLQEYEQRYKRIFEDSIDGLILWDYQYRIVDVNFTAEKLFGLPKEKLIGRLFYEPFSKLEKQTLEIKKHLKQVIEKGYYTSIIIFEMISGKNRHIEISSKLDIMADLNFTALKDITEKMDMQEQLRKSETLKVIGELAAGIAHEIRNPMTALKGFIQLLEGSIKQEHSMYYEVITSELERIDTIINEFLLLAKPQEIRFQEKNLNQIMRETLDILHAQAVLHNVQFSTGFDEKLSPIFCEPNQLKKVFINLIKNAIEVMPDGGKITVTIEAFENKQALISIQDEGIGISKEKLQRLGEAFFTTKERGTGLGLMVSYKIIEEHKGSIRIESEVGKGTTFFITLPLH</sequence>
<evidence type="ECO:0000256" key="5">
    <source>
        <dbReference type="ARBA" id="ARBA00022741"/>
    </source>
</evidence>
<dbReference type="InterPro" id="IPR004358">
    <property type="entry name" value="Sig_transdc_His_kin-like_C"/>
</dbReference>
<keyword evidence="14" id="KW-1185">Reference proteome</keyword>
<dbReference type="EMBL" id="JAGYPE020000012">
    <property type="protein sequence ID" value="MCH6265678.1"/>
    <property type="molecule type" value="Genomic_DNA"/>
</dbReference>
<dbReference type="InterPro" id="IPR003594">
    <property type="entry name" value="HATPase_dom"/>
</dbReference>
<dbReference type="PROSITE" id="PS50109">
    <property type="entry name" value="HIS_KIN"/>
    <property type="match status" value="1"/>
</dbReference>
<organism evidence="12">
    <name type="scientific">Neobacillus citreus</name>
    <dbReference type="NCBI Taxonomy" id="2833578"/>
    <lineage>
        <taxon>Bacteria</taxon>
        <taxon>Bacillati</taxon>
        <taxon>Bacillota</taxon>
        <taxon>Bacilli</taxon>
        <taxon>Bacillales</taxon>
        <taxon>Bacillaceae</taxon>
        <taxon>Neobacillus</taxon>
    </lineage>
</organism>
<dbReference type="Pfam" id="PF02518">
    <property type="entry name" value="HATPase_c"/>
    <property type="match status" value="1"/>
</dbReference>
<dbReference type="PROSITE" id="PS50112">
    <property type="entry name" value="PAS"/>
    <property type="match status" value="1"/>
</dbReference>
<evidence type="ECO:0000313" key="12">
    <source>
        <dbReference type="EMBL" id="MBS4181040.1"/>
    </source>
</evidence>
<comment type="catalytic activity">
    <reaction evidence="1">
        <text>ATP + protein L-histidine = ADP + protein N-phospho-L-histidine.</text>
        <dbReference type="EC" id="2.7.13.3"/>
    </reaction>
</comment>
<evidence type="ECO:0000256" key="4">
    <source>
        <dbReference type="ARBA" id="ARBA00022679"/>
    </source>
</evidence>
<dbReference type="AlphaFoldDB" id="A0A942SWB9"/>
<keyword evidence="9" id="KW-0902">Two-component regulatory system</keyword>
<evidence type="ECO:0000259" key="10">
    <source>
        <dbReference type="PROSITE" id="PS50109"/>
    </source>
</evidence>
<dbReference type="SMART" id="SM00388">
    <property type="entry name" value="HisKA"/>
    <property type="match status" value="1"/>
</dbReference>
<dbReference type="Gene3D" id="3.30.565.10">
    <property type="entry name" value="Histidine kinase-like ATPase, C-terminal domain"/>
    <property type="match status" value="1"/>
</dbReference>
<dbReference type="RefSeq" id="WP_213140932.1">
    <property type="nucleotide sequence ID" value="NZ_JAGYPE020000012.1"/>
</dbReference>
<dbReference type="SMART" id="SM00091">
    <property type="entry name" value="PAS"/>
    <property type="match status" value="1"/>
</dbReference>
<dbReference type="Pfam" id="PF00989">
    <property type="entry name" value="PAS"/>
    <property type="match status" value="1"/>
</dbReference>
<dbReference type="Gene3D" id="3.30.450.20">
    <property type="entry name" value="PAS domain"/>
    <property type="match status" value="1"/>
</dbReference>
<dbReference type="PANTHER" id="PTHR43065:SF34">
    <property type="entry name" value="SPORULATION KINASE A"/>
    <property type="match status" value="1"/>
</dbReference>
<reference evidence="12" key="1">
    <citation type="submission" date="2021-05" db="EMBL/GenBank/DDBJ databases">
        <title>Novel Bacillus species.</title>
        <authorList>
            <person name="Liu G."/>
        </authorList>
    </citation>
    <scope>NUCLEOTIDE SEQUENCE</scope>
    <source>
        <strain evidence="12 14">FJAT-50051</strain>
    </source>
</reference>
<dbReference type="EMBL" id="JAGYPE010000001">
    <property type="protein sequence ID" value="MBS4181040.1"/>
    <property type="molecule type" value="Genomic_DNA"/>
</dbReference>
<dbReference type="FunFam" id="1.10.287.130:FF:000040">
    <property type="entry name" value="PAS domain-containing sensor histidine kinase"/>
    <property type="match status" value="1"/>
</dbReference>